<protein>
    <submittedName>
        <fullName evidence="2">Uncharacterized protein</fullName>
    </submittedName>
</protein>
<feature type="compositionally biased region" description="Polar residues" evidence="1">
    <location>
        <begin position="69"/>
        <end position="84"/>
    </location>
</feature>
<accession>A0AAI9UUS3</accession>
<evidence type="ECO:0000313" key="3">
    <source>
        <dbReference type="Proteomes" id="UP001239795"/>
    </source>
</evidence>
<feature type="compositionally biased region" description="Basic residues" evidence="1">
    <location>
        <begin position="118"/>
        <end position="128"/>
    </location>
</feature>
<evidence type="ECO:0000313" key="2">
    <source>
        <dbReference type="EMBL" id="KAK1465099.1"/>
    </source>
</evidence>
<proteinExistence type="predicted"/>
<keyword evidence="3" id="KW-1185">Reference proteome</keyword>
<name>A0AAI9UUS3_9PEZI</name>
<feature type="compositionally biased region" description="Polar residues" evidence="1">
    <location>
        <begin position="97"/>
        <end position="112"/>
    </location>
</feature>
<gene>
    <name evidence="2" type="ORF">CMEL01_12454</name>
</gene>
<dbReference type="Proteomes" id="UP001239795">
    <property type="component" value="Unassembled WGS sequence"/>
</dbReference>
<comment type="caution">
    <text evidence="2">The sequence shown here is derived from an EMBL/GenBank/DDBJ whole genome shotgun (WGS) entry which is preliminary data.</text>
</comment>
<evidence type="ECO:0000256" key="1">
    <source>
        <dbReference type="SAM" id="MobiDB-lite"/>
    </source>
</evidence>
<dbReference type="EMBL" id="MLGG01000005">
    <property type="protein sequence ID" value="KAK1465099.1"/>
    <property type="molecule type" value="Genomic_DNA"/>
</dbReference>
<sequence>MAKTQSTTATRSVHSTLLSLMARKSGRRINSQGTSTLFGYRRTSRGFAQSSTRCCPNLDFDVPELPETGLSQEFGNHHLSQSDVDSIPASAEEDHQSGTPNERQTTSDTSVTGLAPVKKAKRSQRGRH</sequence>
<feature type="region of interest" description="Disordered" evidence="1">
    <location>
        <begin position="61"/>
        <end position="128"/>
    </location>
</feature>
<dbReference type="AlphaFoldDB" id="A0AAI9UUS3"/>
<reference evidence="2 3" key="1">
    <citation type="submission" date="2016-10" db="EMBL/GenBank/DDBJ databases">
        <title>The genome sequence of Colletotrichum fioriniae PJ7.</title>
        <authorList>
            <person name="Baroncelli R."/>
        </authorList>
    </citation>
    <scope>NUCLEOTIDE SEQUENCE [LARGE SCALE GENOMIC DNA]</scope>
    <source>
        <strain evidence="2">Col 31</strain>
    </source>
</reference>
<organism evidence="2 3">
    <name type="scientific">Colletotrichum melonis</name>
    <dbReference type="NCBI Taxonomy" id="1209925"/>
    <lineage>
        <taxon>Eukaryota</taxon>
        <taxon>Fungi</taxon>
        <taxon>Dikarya</taxon>
        <taxon>Ascomycota</taxon>
        <taxon>Pezizomycotina</taxon>
        <taxon>Sordariomycetes</taxon>
        <taxon>Hypocreomycetidae</taxon>
        <taxon>Glomerellales</taxon>
        <taxon>Glomerellaceae</taxon>
        <taxon>Colletotrichum</taxon>
        <taxon>Colletotrichum acutatum species complex</taxon>
    </lineage>
</organism>